<dbReference type="Pfam" id="PF02302">
    <property type="entry name" value="PTS_IIB"/>
    <property type="match status" value="1"/>
</dbReference>
<dbReference type="InterPro" id="IPR050864">
    <property type="entry name" value="Bacterial_PTS_Sugar_Transport"/>
</dbReference>
<dbReference type="InterPro" id="IPR013014">
    <property type="entry name" value="PTS_EIIC_2"/>
</dbReference>
<feature type="transmembrane region" description="Helical" evidence="13">
    <location>
        <begin position="354"/>
        <end position="374"/>
    </location>
</feature>
<name>A0ABU2BD25_9CORY</name>
<evidence type="ECO:0000313" key="18">
    <source>
        <dbReference type="Proteomes" id="UP001183619"/>
    </source>
</evidence>
<organism evidence="17 18">
    <name type="scientific">Corynebacterium felinum</name>
    <dbReference type="NCBI Taxonomy" id="131318"/>
    <lineage>
        <taxon>Bacteria</taxon>
        <taxon>Bacillati</taxon>
        <taxon>Actinomycetota</taxon>
        <taxon>Actinomycetes</taxon>
        <taxon>Mycobacteriales</taxon>
        <taxon>Corynebacteriaceae</taxon>
        <taxon>Corynebacterium</taxon>
    </lineage>
</organism>
<evidence type="ECO:0000256" key="12">
    <source>
        <dbReference type="SAM" id="MobiDB-lite"/>
    </source>
</evidence>
<evidence type="ECO:0000256" key="5">
    <source>
        <dbReference type="ARBA" id="ARBA00022597"/>
    </source>
</evidence>
<keyword evidence="18" id="KW-1185">Reference proteome</keyword>
<dbReference type="NCBIfam" id="TIGR01427">
    <property type="entry name" value="PTS_IIC_fructo"/>
    <property type="match status" value="1"/>
</dbReference>
<dbReference type="Pfam" id="PF00359">
    <property type="entry name" value="PTS_EIIA_2"/>
    <property type="match status" value="1"/>
</dbReference>
<feature type="transmembrane region" description="Helical" evidence="13">
    <location>
        <begin position="620"/>
        <end position="638"/>
    </location>
</feature>
<dbReference type="PROSITE" id="PS51099">
    <property type="entry name" value="PTS_EIIB_TYPE_2"/>
    <property type="match status" value="1"/>
</dbReference>
<dbReference type="InterPro" id="IPR003352">
    <property type="entry name" value="PTS_EIIC"/>
</dbReference>
<dbReference type="NCBIfam" id="TIGR00829">
    <property type="entry name" value="FRU"/>
    <property type="match status" value="1"/>
</dbReference>
<evidence type="ECO:0000256" key="9">
    <source>
        <dbReference type="ARBA" id="ARBA00022777"/>
    </source>
</evidence>
<evidence type="ECO:0000259" key="15">
    <source>
        <dbReference type="PROSITE" id="PS51099"/>
    </source>
</evidence>
<dbReference type="InterPro" id="IPR003501">
    <property type="entry name" value="PTS_EIIB_2/3"/>
</dbReference>
<comment type="caution">
    <text evidence="17">The sequence shown here is derived from an EMBL/GenBank/DDBJ whole genome shotgun (WGS) entry which is preliminary data.</text>
</comment>
<evidence type="ECO:0000256" key="3">
    <source>
        <dbReference type="ARBA" id="ARBA00022475"/>
    </source>
</evidence>
<dbReference type="RefSeq" id="WP_277104994.1">
    <property type="nucleotide sequence ID" value="NZ_BAAAJS010000022.1"/>
</dbReference>
<dbReference type="CDD" id="cd00211">
    <property type="entry name" value="PTS_IIA_fru"/>
    <property type="match status" value="1"/>
</dbReference>
<feature type="domain" description="PTS EIIA type-2" evidence="14">
    <location>
        <begin position="4"/>
        <end position="148"/>
    </location>
</feature>
<dbReference type="PROSITE" id="PS51104">
    <property type="entry name" value="PTS_EIIC_TYPE_2"/>
    <property type="match status" value="1"/>
</dbReference>
<keyword evidence="7" id="KW-0598">Phosphotransferase system</keyword>
<dbReference type="EMBL" id="JAVDYF010000001">
    <property type="protein sequence ID" value="MDR7355874.1"/>
    <property type="molecule type" value="Genomic_DNA"/>
</dbReference>
<evidence type="ECO:0000259" key="16">
    <source>
        <dbReference type="PROSITE" id="PS51104"/>
    </source>
</evidence>
<feature type="transmembrane region" description="Helical" evidence="13">
    <location>
        <begin position="497"/>
        <end position="519"/>
    </location>
</feature>
<keyword evidence="8 13" id="KW-0812">Transmembrane</keyword>
<evidence type="ECO:0000259" key="14">
    <source>
        <dbReference type="PROSITE" id="PS51094"/>
    </source>
</evidence>
<dbReference type="InterPro" id="IPR003353">
    <property type="entry name" value="PTS_IIB_fruc"/>
</dbReference>
<feature type="transmembrane region" description="Helical" evidence="13">
    <location>
        <begin position="681"/>
        <end position="702"/>
    </location>
</feature>
<dbReference type="SUPFAM" id="SSF55804">
    <property type="entry name" value="Phoshotransferase/anion transport protein"/>
    <property type="match status" value="1"/>
</dbReference>
<keyword evidence="6" id="KW-0808">Transferase</keyword>
<evidence type="ECO:0000256" key="2">
    <source>
        <dbReference type="ARBA" id="ARBA00022448"/>
    </source>
</evidence>
<feature type="transmembrane region" description="Helical" evidence="13">
    <location>
        <begin position="455"/>
        <end position="485"/>
    </location>
</feature>
<protein>
    <submittedName>
        <fullName evidence="17">PTS system fructose-specific IIC component</fullName>
    </submittedName>
</protein>
<dbReference type="PROSITE" id="PS51094">
    <property type="entry name" value="PTS_EIIA_TYPE_2"/>
    <property type="match status" value="1"/>
</dbReference>
<feature type="transmembrane region" description="Helical" evidence="13">
    <location>
        <begin position="579"/>
        <end position="600"/>
    </location>
</feature>
<evidence type="ECO:0000256" key="8">
    <source>
        <dbReference type="ARBA" id="ARBA00022692"/>
    </source>
</evidence>
<reference evidence="17 18" key="1">
    <citation type="submission" date="2023-07" db="EMBL/GenBank/DDBJ databases">
        <title>Sequencing the genomes of 1000 actinobacteria strains.</title>
        <authorList>
            <person name="Klenk H.-P."/>
        </authorList>
    </citation>
    <scope>NUCLEOTIDE SEQUENCE [LARGE SCALE GENOMIC DNA]</scope>
    <source>
        <strain evidence="17 18">DSM 44508</strain>
    </source>
</reference>
<feature type="transmembrane region" description="Helical" evidence="13">
    <location>
        <begin position="414"/>
        <end position="443"/>
    </location>
</feature>
<feature type="region of interest" description="Disordered" evidence="12">
    <location>
        <begin position="149"/>
        <end position="202"/>
    </location>
</feature>
<dbReference type="SUPFAM" id="SSF52794">
    <property type="entry name" value="PTS system IIB component-like"/>
    <property type="match status" value="1"/>
</dbReference>
<keyword evidence="9" id="KW-0418">Kinase</keyword>
<keyword evidence="4" id="KW-0597">Phosphoprotein</keyword>
<proteinExistence type="predicted"/>
<feature type="domain" description="PTS EIIB type-2" evidence="15">
    <location>
        <begin position="214"/>
        <end position="310"/>
    </location>
</feature>
<keyword evidence="11 13" id="KW-0472">Membrane</keyword>
<dbReference type="PANTHER" id="PTHR30505:SF0">
    <property type="entry name" value="FRUCTOSE-LIKE PTS SYSTEM EIIBC COMPONENT-RELATED"/>
    <property type="match status" value="1"/>
</dbReference>
<gene>
    <name evidence="17" type="ORF">J2S37_002412</name>
</gene>
<evidence type="ECO:0000313" key="17">
    <source>
        <dbReference type="EMBL" id="MDR7355874.1"/>
    </source>
</evidence>
<dbReference type="Proteomes" id="UP001183619">
    <property type="component" value="Unassembled WGS sequence"/>
</dbReference>
<dbReference type="Gene3D" id="3.40.930.10">
    <property type="entry name" value="Mannitol-specific EII, Chain A"/>
    <property type="match status" value="1"/>
</dbReference>
<evidence type="ECO:0000256" key="11">
    <source>
        <dbReference type="ARBA" id="ARBA00023136"/>
    </source>
</evidence>
<comment type="subcellular location">
    <subcellularLocation>
        <location evidence="1">Cell inner membrane</location>
        <topology evidence="1">Multi-pass membrane protein</topology>
    </subcellularLocation>
</comment>
<keyword evidence="5" id="KW-0762">Sugar transport</keyword>
<dbReference type="PANTHER" id="PTHR30505">
    <property type="entry name" value="FRUCTOSE-LIKE PERMEASE"/>
    <property type="match status" value="1"/>
</dbReference>
<dbReference type="Pfam" id="PF02378">
    <property type="entry name" value="PTS_EIIC"/>
    <property type="match status" value="1"/>
</dbReference>
<keyword evidence="2" id="KW-0813">Transport</keyword>
<evidence type="ECO:0000256" key="4">
    <source>
        <dbReference type="ARBA" id="ARBA00022553"/>
    </source>
</evidence>
<feature type="transmembrane region" description="Helical" evidence="13">
    <location>
        <begin position="386"/>
        <end position="407"/>
    </location>
</feature>
<dbReference type="InterPro" id="IPR002178">
    <property type="entry name" value="PTS_EIIA_type-2_dom"/>
</dbReference>
<feature type="compositionally biased region" description="Polar residues" evidence="12">
    <location>
        <begin position="190"/>
        <end position="202"/>
    </location>
</feature>
<feature type="domain" description="PTS EIIC type-2" evidence="16">
    <location>
        <begin position="346"/>
        <end position="713"/>
    </location>
</feature>
<dbReference type="InterPro" id="IPR036095">
    <property type="entry name" value="PTS_EIIB-like_sf"/>
</dbReference>
<keyword evidence="10 13" id="KW-1133">Transmembrane helix</keyword>
<feature type="transmembrane region" description="Helical" evidence="13">
    <location>
        <begin position="643"/>
        <end position="661"/>
    </location>
</feature>
<dbReference type="InterPro" id="IPR006327">
    <property type="entry name" value="PTS_IIC_fruc"/>
</dbReference>
<dbReference type="Gene3D" id="3.40.50.2300">
    <property type="match status" value="1"/>
</dbReference>
<evidence type="ECO:0000256" key="7">
    <source>
        <dbReference type="ARBA" id="ARBA00022683"/>
    </source>
</evidence>
<keyword evidence="3" id="KW-1003">Cell membrane</keyword>
<dbReference type="InterPro" id="IPR013011">
    <property type="entry name" value="PTS_EIIB_2"/>
</dbReference>
<evidence type="ECO:0000256" key="10">
    <source>
        <dbReference type="ARBA" id="ARBA00022989"/>
    </source>
</evidence>
<sequence>MSSAVLTSDLVRLDVECGGSVESVARFISELVVAQGRAKDVDLLFDAVCAREFQSPTGIPGGVAIPHCRCATVVEPTLCFVRLSNPVDFSGPDGASDLVFFIAVPDSQSRQHMVLLSKLARALLKKDFVAALRAVSSPDEAVALIEGVFDSPTPPKNQSTSAPRTGIISSPSGSLSNSPEDHPVGGAHATDTQTFDSPQSLSSPYLAPDQEIRIVAVTACPTGIAHTYMAADALVQASESMPGVTVMVETQGSSAYNSLSSTDIAHANAVIFATDVGVKDRERFAGKPVIESGVKKAIHHPKQLLESAALAVHDPHARRVSAGPCRVGDESHGVSTASGLSIGKRLQQAVMTGVSYMVPFVAAGGLLIGLGFLFGGYDMAPAWKEIVLFHSLSTLPGSTIEAAGYTITTDRSGFMLYFGAVLFGVGQSAMSFIVAALSGYIAFALAGRPGIAPGFIGGSVSVLIGAGFLGGLVTGVLSGLIAMGLARIKVHRVVNSLMPVVIIPFVTSMLVGVSMFFFLGRPLHKTLDLLQMLLGSMSGTSAMVLGAVLGVMMCFDLGGPVNKAAYLFATAGLSTGDKASLAIMAAVMVAGMVPPIAMSIATLIRRNLFSAAEQENAKSAWLLGCAFISEGAIPFAAADPLRVIPSLMLGGATAGALSMGFGVGSRAPHGGMFVFFAVEPLWAWFVALGAGVIVSAVAVLLLKQFWPSKALQT</sequence>
<dbReference type="InterPro" id="IPR016152">
    <property type="entry name" value="PTrfase/Anion_transptr"/>
</dbReference>
<evidence type="ECO:0000256" key="1">
    <source>
        <dbReference type="ARBA" id="ARBA00004429"/>
    </source>
</evidence>
<feature type="transmembrane region" description="Helical" evidence="13">
    <location>
        <begin position="539"/>
        <end position="558"/>
    </location>
</feature>
<evidence type="ECO:0000256" key="13">
    <source>
        <dbReference type="SAM" id="Phobius"/>
    </source>
</evidence>
<accession>A0ABU2BD25</accession>
<evidence type="ECO:0000256" key="6">
    <source>
        <dbReference type="ARBA" id="ARBA00022679"/>
    </source>
</evidence>
<dbReference type="CDD" id="cd05569">
    <property type="entry name" value="PTS_IIB_fructose"/>
    <property type="match status" value="1"/>
</dbReference>
<feature type="compositionally biased region" description="Low complexity" evidence="12">
    <location>
        <begin position="166"/>
        <end position="178"/>
    </location>
</feature>